<gene>
    <name evidence="3" type="ORF">BKK55_07310</name>
</gene>
<dbReference type="Gene3D" id="3.40.50.1820">
    <property type="entry name" value="alpha/beta hydrolase"/>
    <property type="match status" value="1"/>
</dbReference>
<protein>
    <submittedName>
        <fullName evidence="3">Phospholipase</fullName>
    </submittedName>
</protein>
<proteinExistence type="predicted"/>
<evidence type="ECO:0000256" key="1">
    <source>
        <dbReference type="ARBA" id="ARBA00022729"/>
    </source>
</evidence>
<evidence type="ECO:0000313" key="3">
    <source>
        <dbReference type="EMBL" id="OOF55533.1"/>
    </source>
</evidence>
<dbReference type="Pfam" id="PF18435">
    <property type="entry name" value="EstA_Ig_like"/>
    <property type="match status" value="1"/>
</dbReference>
<evidence type="ECO:0000313" key="4">
    <source>
        <dbReference type="Proteomes" id="UP000188541"/>
    </source>
</evidence>
<dbReference type="EMBL" id="MLHO01000036">
    <property type="protein sequence ID" value="OOF55533.1"/>
    <property type="molecule type" value="Genomic_DNA"/>
</dbReference>
<dbReference type="SUPFAM" id="SSF53474">
    <property type="entry name" value="alpha/beta-Hydrolases"/>
    <property type="match status" value="1"/>
</dbReference>
<dbReference type="Pfam" id="PF00756">
    <property type="entry name" value="Esterase"/>
    <property type="match status" value="1"/>
</dbReference>
<feature type="domain" description="Esterase Ig-like N-terminal" evidence="2">
    <location>
        <begin position="33"/>
        <end position="177"/>
    </location>
</feature>
<dbReference type="RefSeq" id="WP_077551190.1">
    <property type="nucleotide sequence ID" value="NZ_MLHO01000036.1"/>
</dbReference>
<dbReference type="InterPro" id="IPR050955">
    <property type="entry name" value="Plant_Biomass_Hydrol_Est"/>
</dbReference>
<comment type="caution">
    <text evidence="3">The sequence shown here is derived from an EMBL/GenBank/DDBJ whole genome shotgun (WGS) entry which is preliminary data.</text>
</comment>
<keyword evidence="1" id="KW-0732">Signal</keyword>
<name>A0A1V3JFX7_9PAST</name>
<organism evidence="3 4">
    <name type="scientific">Rodentibacter genomosp. 2</name>
    <dbReference type="NCBI Taxonomy" id="1908266"/>
    <lineage>
        <taxon>Bacteria</taxon>
        <taxon>Pseudomonadati</taxon>
        <taxon>Pseudomonadota</taxon>
        <taxon>Gammaproteobacteria</taxon>
        <taxon>Pasteurellales</taxon>
        <taxon>Pasteurellaceae</taxon>
        <taxon>Rodentibacter</taxon>
    </lineage>
</organism>
<evidence type="ECO:0000259" key="2">
    <source>
        <dbReference type="Pfam" id="PF18435"/>
    </source>
</evidence>
<keyword evidence="4" id="KW-1185">Reference proteome</keyword>
<dbReference type="InterPro" id="IPR029058">
    <property type="entry name" value="AB_hydrolase_fold"/>
</dbReference>
<sequence length="455" mass="52003">MFKKILIGIAVFFALSYVWAEEDSPKSGKPIQATLLAEITSLGQRVTGIVLEYEDNVLASSDLRYSYQVFTQLEEKEKRPRSIIRAYVNDLPEKAEQAKSGKFVILELDDREANATLYSLKPDNQQPMKFQAKDNNTGNIVEIEKVQGIKVPQYYGEKLVYQIDQTGYIKLSNGKTLERNSVSLNTEKDHIKTLFIDDFSEQVVMFNENNSLKYRFYRPDLRGNKKYPLTIFLHGSGQVGTDNLAHLVSNKGAISTLQYEEGFVLAPQYSTVFDPFDDKAKGQQGGIHWQTQNRANLVLKMIDDVVQHNSAIDKDRIYLVGLSRGAEGVLNLLLKRPHFFAGALLASGREAYTTEWIDGNANKENLVSIKNVPMWFFHSKEDRISLVKGSRINYEILHHQLHAPYVRYTEFSTEKEGDNGIINHNPHNTWDVIFNSPEVMQWLLQQRRAMGKNEN</sequence>
<dbReference type="PANTHER" id="PTHR43037">
    <property type="entry name" value="UNNAMED PRODUCT-RELATED"/>
    <property type="match status" value="1"/>
</dbReference>
<dbReference type="AlphaFoldDB" id="A0A1V3JFX7"/>
<reference evidence="3 4" key="1">
    <citation type="submission" date="2016-10" db="EMBL/GenBank/DDBJ databases">
        <title>Rodentibacter gen. nov. and new species.</title>
        <authorList>
            <person name="Christensen H."/>
        </authorList>
    </citation>
    <scope>NUCLEOTIDE SEQUENCE [LARGE SCALE GENOMIC DNA]</scope>
    <source>
        <strain evidence="3 4">1996246016</strain>
    </source>
</reference>
<dbReference type="Proteomes" id="UP000188541">
    <property type="component" value="Unassembled WGS sequence"/>
</dbReference>
<dbReference type="PANTHER" id="PTHR43037:SF1">
    <property type="entry name" value="BLL1128 PROTEIN"/>
    <property type="match status" value="1"/>
</dbReference>
<dbReference type="Gene3D" id="2.60.40.2180">
    <property type="match status" value="1"/>
</dbReference>
<dbReference type="OrthoDB" id="9764953at2"/>
<dbReference type="STRING" id="1908266.BKK55_07310"/>
<dbReference type="InterPro" id="IPR000801">
    <property type="entry name" value="Esterase-like"/>
</dbReference>
<dbReference type="InterPro" id="IPR041172">
    <property type="entry name" value="EstA_Ig-like_N"/>
</dbReference>
<accession>A0A1V3JFX7</accession>